<dbReference type="InterPro" id="IPR036179">
    <property type="entry name" value="Ig-like_dom_sf"/>
</dbReference>
<dbReference type="PROSITE" id="PS50104">
    <property type="entry name" value="TIR"/>
    <property type="match status" value="1"/>
</dbReference>
<evidence type="ECO:0000259" key="7">
    <source>
        <dbReference type="PROSITE" id="PS50835"/>
    </source>
</evidence>
<evidence type="ECO:0000256" key="4">
    <source>
        <dbReference type="ARBA" id="ARBA00023319"/>
    </source>
</evidence>
<keyword evidence="3" id="KW-0325">Glycoprotein</keyword>
<accession>A0A3Q2YHM5</accession>
<dbReference type="InterPro" id="IPR035897">
    <property type="entry name" value="Toll_tir_struct_dom_sf"/>
</dbReference>
<dbReference type="STRING" id="109280.ENSHCOP00000017013"/>
<dbReference type="SMART" id="SM00255">
    <property type="entry name" value="TIR"/>
    <property type="match status" value="1"/>
</dbReference>
<organism evidence="8 9">
    <name type="scientific">Hippocampus comes</name>
    <name type="common">Tiger tail seahorse</name>
    <dbReference type="NCBI Taxonomy" id="109280"/>
    <lineage>
        <taxon>Eukaryota</taxon>
        <taxon>Metazoa</taxon>
        <taxon>Chordata</taxon>
        <taxon>Craniata</taxon>
        <taxon>Vertebrata</taxon>
        <taxon>Euteleostomi</taxon>
        <taxon>Actinopterygii</taxon>
        <taxon>Neopterygii</taxon>
        <taxon>Teleostei</taxon>
        <taxon>Neoteleostei</taxon>
        <taxon>Acanthomorphata</taxon>
        <taxon>Syngnathiaria</taxon>
        <taxon>Syngnathiformes</taxon>
        <taxon>Syngnathoidei</taxon>
        <taxon>Syngnathidae</taxon>
        <taxon>Hippocampus</taxon>
    </lineage>
</organism>
<reference evidence="8" key="1">
    <citation type="submission" date="2025-08" db="UniProtKB">
        <authorList>
            <consortium name="Ensembl"/>
        </authorList>
    </citation>
    <scope>IDENTIFICATION</scope>
</reference>
<keyword evidence="4" id="KW-0393">Immunoglobulin domain</keyword>
<sequence length="430" mass="49267">MSSDFLSITPVCVCVCVCVCACVRGRTCVDDKEFDVYISYARNSDEEKFVLRTLRTVLENHLGYTVYQKKKKMSTQGSHRATQRQSNAETCALCCSAPPFLPKEPSVLQPTSEHVFHVKRGSSVRLVCRGRFPYLDRDSDWAIWWSVDGNAVERLADPRFSATLFAVRLVSTKHGDRIEESVLLIRDFGSEDLGKTYNCSVKNRRGFQTRRAQLQEEAWVPWLEVGCGLSLILALSLAVSALYSVFRLELLLLYRSRFGADERHTDDKEFDVYISYARNSDEEKFVLRTLRTVLENHLGYTVCIFDRDSLPGGTITDETLSFVARSRRLLVVLGPGYARQGSQALLELKAGMDGLAGGHLRLILVQYKRVRRREWVRELRRARVALAVVSWQGEPSREMTSRFWKKLRLELPVRRMPDLCFLLLFARSRV</sequence>
<evidence type="ECO:0000256" key="5">
    <source>
        <dbReference type="SAM" id="SignalP"/>
    </source>
</evidence>
<dbReference type="InterPro" id="IPR007110">
    <property type="entry name" value="Ig-like_dom"/>
</dbReference>
<evidence type="ECO:0000313" key="8">
    <source>
        <dbReference type="Ensembl" id="ENSHCOP00000017013.1"/>
    </source>
</evidence>
<evidence type="ECO:0000313" key="9">
    <source>
        <dbReference type="Proteomes" id="UP000264820"/>
    </source>
</evidence>
<evidence type="ECO:0000256" key="2">
    <source>
        <dbReference type="ARBA" id="ARBA00023157"/>
    </source>
</evidence>
<protein>
    <recommendedName>
        <fullName evidence="10">TIR domain-containing protein</fullName>
    </recommendedName>
</protein>
<dbReference type="GO" id="GO:0007165">
    <property type="term" value="P:signal transduction"/>
    <property type="evidence" value="ECO:0007669"/>
    <property type="project" value="InterPro"/>
</dbReference>
<dbReference type="Gene3D" id="2.60.40.10">
    <property type="entry name" value="Immunoglobulins"/>
    <property type="match status" value="1"/>
</dbReference>
<evidence type="ECO:0000259" key="6">
    <source>
        <dbReference type="PROSITE" id="PS50104"/>
    </source>
</evidence>
<dbReference type="Gene3D" id="3.40.50.10140">
    <property type="entry name" value="Toll/interleukin-1 receptor homology (TIR) domain"/>
    <property type="match status" value="2"/>
</dbReference>
<feature type="domain" description="TIR" evidence="6">
    <location>
        <begin position="268"/>
        <end position="411"/>
    </location>
</feature>
<keyword evidence="5" id="KW-0732">Signal</keyword>
<evidence type="ECO:0008006" key="10">
    <source>
        <dbReference type="Google" id="ProtNLM"/>
    </source>
</evidence>
<dbReference type="OMA" id="LLACRCC"/>
<dbReference type="InterPro" id="IPR013151">
    <property type="entry name" value="Immunoglobulin_dom"/>
</dbReference>
<dbReference type="PANTHER" id="PTHR11890:SF20">
    <property type="entry name" value="INTERLEUKIN-1 RECEPTOR ACCESSORY PROTEIN"/>
    <property type="match status" value="1"/>
</dbReference>
<dbReference type="InterPro" id="IPR013783">
    <property type="entry name" value="Ig-like_fold"/>
</dbReference>
<dbReference type="Pfam" id="PF01582">
    <property type="entry name" value="TIR"/>
    <property type="match status" value="1"/>
</dbReference>
<reference evidence="8" key="2">
    <citation type="submission" date="2025-09" db="UniProtKB">
        <authorList>
            <consortium name="Ensembl"/>
        </authorList>
    </citation>
    <scope>IDENTIFICATION</scope>
</reference>
<dbReference type="GeneTree" id="ENSGT01150000286976"/>
<dbReference type="PROSITE" id="PS50835">
    <property type="entry name" value="IG_LIKE"/>
    <property type="match status" value="1"/>
</dbReference>
<evidence type="ECO:0000256" key="1">
    <source>
        <dbReference type="ARBA" id="ARBA00009752"/>
    </source>
</evidence>
<dbReference type="Ensembl" id="ENSHCOT00000028727.1">
    <property type="protein sequence ID" value="ENSHCOP00000017013.1"/>
    <property type="gene ID" value="ENSHCOG00000020842.1"/>
</dbReference>
<dbReference type="SUPFAM" id="SSF48726">
    <property type="entry name" value="Immunoglobulin"/>
    <property type="match status" value="1"/>
</dbReference>
<feature type="signal peptide" evidence="5">
    <location>
        <begin position="1"/>
        <end position="25"/>
    </location>
</feature>
<feature type="domain" description="Ig-like" evidence="7">
    <location>
        <begin position="105"/>
        <end position="215"/>
    </location>
</feature>
<keyword evidence="9" id="KW-1185">Reference proteome</keyword>
<comment type="similarity">
    <text evidence="1">Belongs to the interleukin-1 receptor family.</text>
</comment>
<feature type="chain" id="PRO_5018774982" description="TIR domain-containing protein" evidence="5">
    <location>
        <begin position="26"/>
        <end position="430"/>
    </location>
</feature>
<dbReference type="SUPFAM" id="SSF52200">
    <property type="entry name" value="Toll/Interleukin receptor TIR domain"/>
    <property type="match status" value="2"/>
</dbReference>
<dbReference type="Proteomes" id="UP000264820">
    <property type="component" value="Unplaced"/>
</dbReference>
<proteinExistence type="inferred from homology"/>
<dbReference type="Pfam" id="PF00047">
    <property type="entry name" value="ig"/>
    <property type="match status" value="1"/>
</dbReference>
<keyword evidence="2" id="KW-1015">Disulfide bond</keyword>
<dbReference type="PANTHER" id="PTHR11890">
    <property type="entry name" value="INTERLEUKIN-1 RECEPTOR FAMILY MEMBER"/>
    <property type="match status" value="1"/>
</dbReference>
<dbReference type="InterPro" id="IPR000157">
    <property type="entry name" value="TIR_dom"/>
</dbReference>
<dbReference type="InterPro" id="IPR015621">
    <property type="entry name" value="IL-1_rcpt_fam"/>
</dbReference>
<dbReference type="PRINTS" id="PR01537">
    <property type="entry name" value="INTRLKN1R1F"/>
</dbReference>
<evidence type="ECO:0000256" key="3">
    <source>
        <dbReference type="ARBA" id="ARBA00023180"/>
    </source>
</evidence>
<name>A0A3Q2YHM5_HIPCM</name>
<dbReference type="AlphaFoldDB" id="A0A3Q2YHM5"/>